<feature type="compositionally biased region" description="Low complexity" evidence="3">
    <location>
        <begin position="67"/>
        <end position="92"/>
    </location>
</feature>
<reference evidence="6 7" key="1">
    <citation type="submission" date="2018-11" db="EMBL/GenBank/DDBJ databases">
        <title>YIM 102482-1 draft genome.</title>
        <authorList>
            <person name="Li G."/>
            <person name="Jiang Y."/>
        </authorList>
    </citation>
    <scope>NUCLEOTIDE SEQUENCE [LARGE SCALE GENOMIC DNA]</scope>
    <source>
        <strain evidence="6 7">YIM 102482-1</strain>
    </source>
</reference>
<keyword evidence="4" id="KW-0472">Membrane</keyword>
<evidence type="ECO:0000313" key="7">
    <source>
        <dbReference type="Proteomes" id="UP000274391"/>
    </source>
</evidence>
<dbReference type="OrthoDB" id="5507614at2"/>
<dbReference type="PANTHER" id="PTHR45625:SF3">
    <property type="entry name" value="PEPTIDYL-PROLYL CIS-TRANS ISOMERASE B-RELATED"/>
    <property type="match status" value="1"/>
</dbReference>
<feature type="transmembrane region" description="Helical" evidence="4">
    <location>
        <begin position="39"/>
        <end position="62"/>
    </location>
</feature>
<dbReference type="RefSeq" id="WP_124971245.1">
    <property type="nucleotide sequence ID" value="NZ_RQVS01000005.1"/>
</dbReference>
<dbReference type="PANTHER" id="PTHR45625">
    <property type="entry name" value="PEPTIDYL-PROLYL CIS-TRANS ISOMERASE-RELATED"/>
    <property type="match status" value="1"/>
</dbReference>
<evidence type="ECO:0000256" key="4">
    <source>
        <dbReference type="SAM" id="Phobius"/>
    </source>
</evidence>
<dbReference type="SUPFAM" id="SSF50891">
    <property type="entry name" value="Cyclophilin-like"/>
    <property type="match status" value="1"/>
</dbReference>
<comment type="similarity">
    <text evidence="2">Belongs to the cyclophilin-type PPIase family.</text>
</comment>
<keyword evidence="2 6" id="KW-0413">Isomerase</keyword>
<comment type="catalytic activity">
    <reaction evidence="2">
        <text>[protein]-peptidylproline (omega=180) = [protein]-peptidylproline (omega=0)</text>
        <dbReference type="Rhea" id="RHEA:16237"/>
        <dbReference type="Rhea" id="RHEA-COMP:10747"/>
        <dbReference type="Rhea" id="RHEA-COMP:10748"/>
        <dbReference type="ChEBI" id="CHEBI:83833"/>
        <dbReference type="ChEBI" id="CHEBI:83834"/>
        <dbReference type="EC" id="5.2.1.8"/>
    </reaction>
</comment>
<dbReference type="Gene3D" id="2.40.100.10">
    <property type="entry name" value="Cyclophilin-like"/>
    <property type="match status" value="1"/>
</dbReference>
<evidence type="ECO:0000256" key="3">
    <source>
        <dbReference type="SAM" id="MobiDB-lite"/>
    </source>
</evidence>
<evidence type="ECO:0000313" key="6">
    <source>
        <dbReference type="EMBL" id="RRJ87302.1"/>
    </source>
</evidence>
<keyword evidence="4" id="KW-0812">Transmembrane</keyword>
<dbReference type="PROSITE" id="PS50072">
    <property type="entry name" value="CSA_PPIASE_2"/>
    <property type="match status" value="1"/>
</dbReference>
<dbReference type="Pfam" id="PF00160">
    <property type="entry name" value="Pro_isomerase"/>
    <property type="match status" value="1"/>
</dbReference>
<dbReference type="CDD" id="cd00317">
    <property type="entry name" value="cyclophilin"/>
    <property type="match status" value="1"/>
</dbReference>
<evidence type="ECO:0000259" key="5">
    <source>
        <dbReference type="PROSITE" id="PS50072"/>
    </source>
</evidence>
<gene>
    <name evidence="6" type="ORF">EG850_05715</name>
</gene>
<dbReference type="GO" id="GO:0003755">
    <property type="term" value="F:peptidyl-prolyl cis-trans isomerase activity"/>
    <property type="evidence" value="ECO:0007669"/>
    <property type="project" value="UniProtKB-UniRule"/>
</dbReference>
<evidence type="ECO:0000256" key="2">
    <source>
        <dbReference type="RuleBase" id="RU363019"/>
    </source>
</evidence>
<dbReference type="Proteomes" id="UP000274391">
    <property type="component" value="Unassembled WGS sequence"/>
</dbReference>
<dbReference type="AlphaFoldDB" id="A0A3P3VWW5"/>
<comment type="caution">
    <text evidence="6">The sequence shown here is derived from an EMBL/GenBank/DDBJ whole genome shotgun (WGS) entry which is preliminary data.</text>
</comment>
<keyword evidence="7" id="KW-1185">Reference proteome</keyword>
<protein>
    <recommendedName>
        <fullName evidence="2">Peptidyl-prolyl cis-trans isomerase</fullName>
        <shortName evidence="2">PPIase</shortName>
        <ecNumber evidence="2">5.2.1.8</ecNumber>
    </recommendedName>
</protein>
<dbReference type="InterPro" id="IPR002130">
    <property type="entry name" value="Cyclophilin-type_PPIase_dom"/>
</dbReference>
<proteinExistence type="inferred from homology"/>
<dbReference type="EMBL" id="RQVS01000005">
    <property type="protein sequence ID" value="RRJ87302.1"/>
    <property type="molecule type" value="Genomic_DNA"/>
</dbReference>
<accession>A0A3P3VWW5</accession>
<organism evidence="6 7">
    <name type="scientific">Gulosibacter macacae</name>
    <dbReference type="NCBI Taxonomy" id="2488791"/>
    <lineage>
        <taxon>Bacteria</taxon>
        <taxon>Bacillati</taxon>
        <taxon>Actinomycetota</taxon>
        <taxon>Actinomycetes</taxon>
        <taxon>Micrococcales</taxon>
        <taxon>Microbacteriaceae</taxon>
        <taxon>Gulosibacter</taxon>
    </lineage>
</organism>
<evidence type="ECO:0000256" key="1">
    <source>
        <dbReference type="ARBA" id="ARBA00002388"/>
    </source>
</evidence>
<comment type="function">
    <text evidence="1 2">PPIases accelerate the folding of proteins. It catalyzes the cis-trans isomerization of proline imidic peptide bonds in oligopeptides.</text>
</comment>
<feature type="region of interest" description="Disordered" evidence="3">
    <location>
        <begin position="67"/>
        <end position="95"/>
    </location>
</feature>
<keyword evidence="2" id="KW-0697">Rotamase</keyword>
<sequence>MAESTKQQREARRRQRQYEARVVVHDVEVDRARSDNKRAIIIIAIAAVLALASQLAFVLGGFTTQGPAADPAQTDPAATDTAPADPNALPDATVPPTTIAENREWTGEITFNETLALKVTIDGAAAPQAASNFIDLAQKDYFNNTACHRMTTEGLFVLQCGDPTGTGTGNPGYQFGPLENVPADGLYPAGTIAMANSGTPDSMGSQFFIVYEDTNLPGGYSVFGHVTEGLDQLKNDIVTAGVVPGRSESDGTPVAPATITAITLE</sequence>
<dbReference type="EC" id="5.2.1.8" evidence="2"/>
<dbReference type="InterPro" id="IPR044666">
    <property type="entry name" value="Cyclophilin_A-like"/>
</dbReference>
<dbReference type="InterPro" id="IPR029000">
    <property type="entry name" value="Cyclophilin-like_dom_sf"/>
</dbReference>
<dbReference type="PRINTS" id="PR00153">
    <property type="entry name" value="CSAPPISMRASE"/>
</dbReference>
<keyword evidence="4" id="KW-1133">Transmembrane helix</keyword>
<name>A0A3P3VWW5_9MICO</name>
<feature type="domain" description="PPIase cyclophilin-type" evidence="5">
    <location>
        <begin position="117"/>
        <end position="264"/>
    </location>
</feature>